<gene>
    <name evidence="2" type="ORF">SAMN05660236_5188</name>
</gene>
<dbReference type="InterPro" id="IPR025519">
    <property type="entry name" value="DUF4407"/>
</dbReference>
<name>A0A1T5MF29_9BACT</name>
<dbReference type="Pfam" id="PF14362">
    <property type="entry name" value="DUF4407"/>
    <property type="match status" value="1"/>
</dbReference>
<organism evidence="2 3">
    <name type="scientific">Ohtaekwangia koreensis</name>
    <dbReference type="NCBI Taxonomy" id="688867"/>
    <lineage>
        <taxon>Bacteria</taxon>
        <taxon>Pseudomonadati</taxon>
        <taxon>Bacteroidota</taxon>
        <taxon>Cytophagia</taxon>
        <taxon>Cytophagales</taxon>
        <taxon>Fulvivirgaceae</taxon>
        <taxon>Ohtaekwangia</taxon>
    </lineage>
</organism>
<dbReference type="Proteomes" id="UP000190961">
    <property type="component" value="Unassembled WGS sequence"/>
</dbReference>
<feature type="transmembrane region" description="Helical" evidence="1">
    <location>
        <begin position="95"/>
        <end position="118"/>
    </location>
</feature>
<feature type="transmembrane region" description="Helical" evidence="1">
    <location>
        <begin position="124"/>
        <end position="146"/>
    </location>
</feature>
<keyword evidence="1" id="KW-0472">Membrane</keyword>
<feature type="transmembrane region" description="Helical" evidence="1">
    <location>
        <begin position="158"/>
        <end position="177"/>
    </location>
</feature>
<evidence type="ECO:0000313" key="2">
    <source>
        <dbReference type="EMBL" id="SKC86594.1"/>
    </source>
</evidence>
<dbReference type="EMBL" id="FUZU01000004">
    <property type="protein sequence ID" value="SKC86594.1"/>
    <property type="molecule type" value="Genomic_DNA"/>
</dbReference>
<keyword evidence="3" id="KW-1185">Reference proteome</keyword>
<keyword evidence="1" id="KW-1133">Transmembrane helix</keyword>
<evidence type="ECO:0000256" key="1">
    <source>
        <dbReference type="SAM" id="Phobius"/>
    </source>
</evidence>
<sequence length="415" mass="46555">MNQAKELRSSFIYPLPHDKSYSGVFTSVQFISLLHPPVYLNQVSADGILIGLRNNNNNILLALKVYMQKITTFFLRCSGADLSILKKCSSETSKYAGIGATIFFTGLFAAMSGAYALYTVFDNAWIATAFGILWGLMIFNLDRYIVSSMRKEGKTGKELLIATPRILLAILISIVIAKPLELKIFEKEIEPELIVMEQQKYSEQEAQVRFRFQSTQDSIKRAVAGLRQELAAKALKRDELVRIAREEADGTGGSKKKNLGPIYKVKKADADAAEAELAALTARNQARINLYEKSLSKSDSMQHQEMIALEKSRMNGPAARMEALSRITEESSAMAWAHWFIMLLFIAIETAPVFVKLISNKGPYDNLLKVEEHQFVVHEIEELARMNTQAKEKTANYPQHERTFIGDRLDAELGG</sequence>
<protein>
    <recommendedName>
        <fullName evidence="4">DUF4407 domain-containing protein</fullName>
    </recommendedName>
</protein>
<evidence type="ECO:0008006" key="4">
    <source>
        <dbReference type="Google" id="ProtNLM"/>
    </source>
</evidence>
<proteinExistence type="predicted"/>
<accession>A0A1T5MF29</accession>
<keyword evidence="1" id="KW-0812">Transmembrane</keyword>
<evidence type="ECO:0000313" key="3">
    <source>
        <dbReference type="Proteomes" id="UP000190961"/>
    </source>
</evidence>
<dbReference type="STRING" id="688867.SAMN05660236_5188"/>
<reference evidence="2 3" key="1">
    <citation type="submission" date="2017-02" db="EMBL/GenBank/DDBJ databases">
        <authorList>
            <person name="Peterson S.W."/>
        </authorList>
    </citation>
    <scope>NUCLEOTIDE SEQUENCE [LARGE SCALE GENOMIC DNA]</scope>
    <source>
        <strain evidence="2 3">DSM 25262</strain>
    </source>
</reference>
<feature type="transmembrane region" description="Helical" evidence="1">
    <location>
        <begin position="336"/>
        <end position="355"/>
    </location>
</feature>
<dbReference type="AlphaFoldDB" id="A0A1T5MF29"/>